<dbReference type="EC" id="3.1.3.48" evidence="1"/>
<keyword evidence="2" id="KW-1185">Reference proteome</keyword>
<dbReference type="Proteomes" id="UP001177260">
    <property type="component" value="Unassembled WGS sequence"/>
</dbReference>
<proteinExistence type="predicted"/>
<dbReference type="EMBL" id="JAOPJF010000119">
    <property type="protein sequence ID" value="KAK1139037.1"/>
    <property type="molecule type" value="Genomic_DNA"/>
</dbReference>
<gene>
    <name evidence="1" type="primary">SIW14</name>
    <name evidence="1" type="ORF">N8T08_001341</name>
</gene>
<evidence type="ECO:0000313" key="2">
    <source>
        <dbReference type="Proteomes" id="UP001177260"/>
    </source>
</evidence>
<evidence type="ECO:0000313" key="1">
    <source>
        <dbReference type="EMBL" id="KAK1139037.1"/>
    </source>
</evidence>
<accession>A0ACC3ANH2</accession>
<name>A0ACC3ANH2_9EURO</name>
<keyword evidence="1" id="KW-0378">Hydrolase</keyword>
<comment type="caution">
    <text evidence="1">The sequence shown here is derived from an EMBL/GenBank/DDBJ whole genome shotgun (WGS) entry which is preliminary data.</text>
</comment>
<sequence length="199" mass="22671">MEPELLHPELPANFGEVVKGIYRSAFPHPWNLPSLKPLGLKTIVTLVEEPYTASHMRFLEENGIAHFRIPIQANKEPAVKTPDHVVVGILEILLNKANHPVLVHCNKGKHRTGCVVACFRRLQGWELRDALSEYRNYSWPKSRVLDEKFIREFDESRLVPSARISGAALWQSNKPPEQKERNGKPPRHLVHAPHGVRVS</sequence>
<organism evidence="1 2">
    <name type="scientific">Aspergillus melleus</name>
    <dbReference type="NCBI Taxonomy" id="138277"/>
    <lineage>
        <taxon>Eukaryota</taxon>
        <taxon>Fungi</taxon>
        <taxon>Dikarya</taxon>
        <taxon>Ascomycota</taxon>
        <taxon>Pezizomycotina</taxon>
        <taxon>Eurotiomycetes</taxon>
        <taxon>Eurotiomycetidae</taxon>
        <taxon>Eurotiales</taxon>
        <taxon>Aspergillaceae</taxon>
        <taxon>Aspergillus</taxon>
        <taxon>Aspergillus subgen. Circumdati</taxon>
    </lineage>
</organism>
<protein>
    <submittedName>
        <fullName evidence="1">Tyrosine-protein phosphatase siw14</fullName>
        <ecNumber evidence="1">3.1.3.48</ecNumber>
    </submittedName>
</protein>
<reference evidence="1 2" key="1">
    <citation type="journal article" date="2023" name="ACS Omega">
        <title>Identification of the Neoaspergillic Acid Biosynthesis Gene Cluster by Establishing an In Vitro CRISPR-Ribonucleoprotein Genetic System in Aspergillus melleus.</title>
        <authorList>
            <person name="Yuan B."/>
            <person name="Grau M.F."/>
            <person name="Murata R.M."/>
            <person name="Torok T."/>
            <person name="Venkateswaran K."/>
            <person name="Stajich J.E."/>
            <person name="Wang C.C.C."/>
        </authorList>
    </citation>
    <scope>NUCLEOTIDE SEQUENCE [LARGE SCALE GENOMIC DNA]</scope>
    <source>
        <strain evidence="1 2">IMV 1140</strain>
    </source>
</reference>